<organism evidence="2 3">
    <name type="scientific">Penicillium chrysogenum</name>
    <name type="common">Penicillium notatum</name>
    <dbReference type="NCBI Taxonomy" id="5076"/>
    <lineage>
        <taxon>Eukaryota</taxon>
        <taxon>Fungi</taxon>
        <taxon>Dikarya</taxon>
        <taxon>Ascomycota</taxon>
        <taxon>Pezizomycotina</taxon>
        <taxon>Eurotiomycetes</taxon>
        <taxon>Eurotiomycetidae</taxon>
        <taxon>Eurotiales</taxon>
        <taxon>Aspergillaceae</taxon>
        <taxon>Penicillium</taxon>
        <taxon>Penicillium chrysogenum species complex</taxon>
    </lineage>
</organism>
<sequence>MQSLNYDNICSVAFYDPGQYVVGQFIPQGRQPPNSTNRTLDESPTVTRSPPCAWVSMSTGRHKIEITADEFHVHRLKDLDDRVSKIAQQFTAKGYVIVGHYTALNPHCVVKSSKAHKKLKQTGDIVYAYECIKTPINSLPLFTRWLKRPQTIILSGATDWYSETIRQDQATITVYEPLPKVL</sequence>
<gene>
    <name evidence="2" type="ORF">N7505_007282</name>
</gene>
<name>A0ABQ8WFW4_PENCH</name>
<keyword evidence="3" id="KW-1185">Reference proteome</keyword>
<dbReference type="EMBL" id="JAPVEB010000004">
    <property type="protein sequence ID" value="KAJ5264489.1"/>
    <property type="molecule type" value="Genomic_DNA"/>
</dbReference>
<evidence type="ECO:0000256" key="1">
    <source>
        <dbReference type="SAM" id="MobiDB-lite"/>
    </source>
</evidence>
<feature type="compositionally biased region" description="Polar residues" evidence="1">
    <location>
        <begin position="31"/>
        <end position="47"/>
    </location>
</feature>
<evidence type="ECO:0000313" key="2">
    <source>
        <dbReference type="EMBL" id="KAJ5264489.1"/>
    </source>
</evidence>
<proteinExistence type="predicted"/>
<reference evidence="2 3" key="1">
    <citation type="journal article" date="2023" name="IMA Fungus">
        <title>Comparative genomic study of the Penicillium genus elucidates a diverse pangenome and 15 lateral gene transfer events.</title>
        <authorList>
            <person name="Petersen C."/>
            <person name="Sorensen T."/>
            <person name="Nielsen M.R."/>
            <person name="Sondergaard T.E."/>
            <person name="Sorensen J.L."/>
            <person name="Fitzpatrick D.A."/>
            <person name="Frisvad J.C."/>
            <person name="Nielsen K.L."/>
        </authorList>
    </citation>
    <scope>NUCLEOTIDE SEQUENCE [LARGE SCALE GENOMIC DNA]</scope>
    <source>
        <strain evidence="2 3">IBT 3361</strain>
    </source>
</reference>
<comment type="caution">
    <text evidence="2">The sequence shown here is derived from an EMBL/GenBank/DDBJ whole genome shotgun (WGS) entry which is preliminary data.</text>
</comment>
<accession>A0ABQ8WFW4</accession>
<evidence type="ECO:0000313" key="3">
    <source>
        <dbReference type="Proteomes" id="UP001220256"/>
    </source>
</evidence>
<protein>
    <submittedName>
        <fullName evidence="2">Uncharacterized protein</fullName>
    </submittedName>
</protein>
<dbReference type="Proteomes" id="UP001220256">
    <property type="component" value="Unassembled WGS sequence"/>
</dbReference>
<feature type="region of interest" description="Disordered" evidence="1">
    <location>
        <begin position="26"/>
        <end position="47"/>
    </location>
</feature>